<protein>
    <submittedName>
        <fullName evidence="4">Replication factor C subunit 1</fullName>
    </submittedName>
</protein>
<proteinExistence type="predicted"/>
<feature type="region of interest" description="Disordered" evidence="2">
    <location>
        <begin position="149"/>
        <end position="226"/>
    </location>
</feature>
<gene>
    <name evidence="4" type="ORF">P5673_021669</name>
</gene>
<dbReference type="InterPro" id="IPR008921">
    <property type="entry name" value="DNA_pol3_clamp-load_cplx_C"/>
</dbReference>
<comment type="caution">
    <text evidence="4">The sequence shown here is derived from an EMBL/GenBank/DDBJ whole genome shotgun (WGS) entry which is preliminary data.</text>
</comment>
<name>A0AAD9V0M7_ACRCE</name>
<sequence length="226" mass="25152">MQAMFSCVIPSGLICGGMGQRIEFPQWLGKNSKHGRLDRLLQELQSHMRLSTSSSKRSMNLDYIPHLRKVLTSPLMTQEPAEINPGVSRVIQVMADYDLTREDWECVLEVGQFEGQKDPIASIQSKVKAAFTRAYNKENRKTPYVIRAAPKKGRKGAAEQESQGFDEEGMEQLSGEMAGENDDDNIENDAMIKTTKRQAKASVSARKSTSQETGKGKGKGKGKNRK</sequence>
<dbReference type="PANTHER" id="PTHR23389:SF6">
    <property type="entry name" value="REPLICATION FACTOR C SUBUNIT 1"/>
    <property type="match status" value="1"/>
</dbReference>
<dbReference type="GO" id="GO:0003677">
    <property type="term" value="F:DNA binding"/>
    <property type="evidence" value="ECO:0007669"/>
    <property type="project" value="InterPro"/>
</dbReference>
<dbReference type="Proteomes" id="UP001249851">
    <property type="component" value="Unassembled WGS sequence"/>
</dbReference>
<feature type="compositionally biased region" description="Basic residues" evidence="2">
    <location>
        <begin position="216"/>
        <end position="226"/>
    </location>
</feature>
<reference evidence="4" key="1">
    <citation type="journal article" date="2023" name="G3 (Bethesda)">
        <title>Whole genome assembly and annotation of the endangered Caribbean coral Acropora cervicornis.</title>
        <authorList>
            <person name="Selwyn J.D."/>
            <person name="Vollmer S.V."/>
        </authorList>
    </citation>
    <scope>NUCLEOTIDE SEQUENCE</scope>
    <source>
        <strain evidence="4">K2</strain>
    </source>
</reference>
<dbReference type="Pfam" id="PF08519">
    <property type="entry name" value="RFC1"/>
    <property type="match status" value="1"/>
</dbReference>
<dbReference type="AlphaFoldDB" id="A0AAD9V0M7"/>
<organism evidence="4 5">
    <name type="scientific">Acropora cervicornis</name>
    <name type="common">Staghorn coral</name>
    <dbReference type="NCBI Taxonomy" id="6130"/>
    <lineage>
        <taxon>Eukaryota</taxon>
        <taxon>Metazoa</taxon>
        <taxon>Cnidaria</taxon>
        <taxon>Anthozoa</taxon>
        <taxon>Hexacorallia</taxon>
        <taxon>Scleractinia</taxon>
        <taxon>Astrocoeniina</taxon>
        <taxon>Acroporidae</taxon>
        <taxon>Acropora</taxon>
    </lineage>
</organism>
<dbReference type="PANTHER" id="PTHR23389">
    <property type="entry name" value="CHROMOSOME TRANSMISSION FIDELITY FACTOR 18"/>
    <property type="match status" value="1"/>
</dbReference>
<dbReference type="GO" id="GO:0005524">
    <property type="term" value="F:ATP binding"/>
    <property type="evidence" value="ECO:0007669"/>
    <property type="project" value="InterPro"/>
</dbReference>
<dbReference type="GO" id="GO:0005634">
    <property type="term" value="C:nucleus"/>
    <property type="evidence" value="ECO:0007669"/>
    <property type="project" value="TreeGrafter"/>
</dbReference>
<keyword evidence="1" id="KW-0235">DNA replication</keyword>
<dbReference type="GO" id="GO:0003689">
    <property type="term" value="F:DNA clamp loader activity"/>
    <property type="evidence" value="ECO:0007669"/>
    <property type="project" value="InterPro"/>
</dbReference>
<evidence type="ECO:0000313" key="5">
    <source>
        <dbReference type="Proteomes" id="UP001249851"/>
    </source>
</evidence>
<reference evidence="4" key="2">
    <citation type="journal article" date="2023" name="Science">
        <title>Genomic signatures of disease resistance in endangered staghorn corals.</title>
        <authorList>
            <person name="Vollmer S.V."/>
            <person name="Selwyn J.D."/>
            <person name="Despard B.A."/>
            <person name="Roesel C.L."/>
        </authorList>
    </citation>
    <scope>NUCLEOTIDE SEQUENCE</scope>
    <source>
        <strain evidence="4">K2</strain>
    </source>
</reference>
<keyword evidence="5" id="KW-1185">Reference proteome</keyword>
<evidence type="ECO:0000256" key="2">
    <source>
        <dbReference type="SAM" id="MobiDB-lite"/>
    </source>
</evidence>
<evidence type="ECO:0000313" key="4">
    <source>
        <dbReference type="EMBL" id="KAK2556430.1"/>
    </source>
</evidence>
<dbReference type="GO" id="GO:0005663">
    <property type="term" value="C:DNA replication factor C complex"/>
    <property type="evidence" value="ECO:0007669"/>
    <property type="project" value="InterPro"/>
</dbReference>
<feature type="domain" description="DNA replication factor RFC1 C-terminal" evidence="3">
    <location>
        <begin position="2"/>
        <end position="137"/>
    </location>
</feature>
<accession>A0AAD9V0M7</accession>
<dbReference type="EMBL" id="JARQWQ010000056">
    <property type="protein sequence ID" value="KAK2556430.1"/>
    <property type="molecule type" value="Genomic_DNA"/>
</dbReference>
<dbReference type="GO" id="GO:0006260">
    <property type="term" value="P:DNA replication"/>
    <property type="evidence" value="ECO:0007669"/>
    <property type="project" value="UniProtKB-KW"/>
</dbReference>
<dbReference type="SUPFAM" id="SSF48019">
    <property type="entry name" value="post-AAA+ oligomerization domain-like"/>
    <property type="match status" value="1"/>
</dbReference>
<evidence type="ECO:0000256" key="1">
    <source>
        <dbReference type="ARBA" id="ARBA00022705"/>
    </source>
</evidence>
<evidence type="ECO:0000259" key="3">
    <source>
        <dbReference type="Pfam" id="PF08519"/>
    </source>
</evidence>
<dbReference type="InterPro" id="IPR013725">
    <property type="entry name" value="DNA_replication_fac_RFC1_C"/>
</dbReference>